<dbReference type="InterPro" id="IPR052016">
    <property type="entry name" value="Bact_Sigma-Reg"/>
</dbReference>
<reference evidence="3 4" key="1">
    <citation type="submission" date="2016-11" db="EMBL/GenBank/DDBJ databases">
        <authorList>
            <person name="Jaros S."/>
            <person name="Januszkiewicz K."/>
            <person name="Wedrychowicz H."/>
        </authorList>
    </citation>
    <scope>NUCLEOTIDE SEQUENCE [LARGE SCALE GENOMIC DNA]</scope>
    <source>
        <strain evidence="3 4">CGMCC 4.5723</strain>
    </source>
</reference>
<organism evidence="3 4">
    <name type="scientific">Nocardiopsis flavescens</name>
    <dbReference type="NCBI Taxonomy" id="758803"/>
    <lineage>
        <taxon>Bacteria</taxon>
        <taxon>Bacillati</taxon>
        <taxon>Actinomycetota</taxon>
        <taxon>Actinomycetes</taxon>
        <taxon>Streptosporangiales</taxon>
        <taxon>Nocardiopsidaceae</taxon>
        <taxon>Nocardiopsis</taxon>
    </lineage>
</organism>
<dbReference type="SUPFAM" id="SSF55781">
    <property type="entry name" value="GAF domain-like"/>
    <property type="match status" value="1"/>
</dbReference>
<dbReference type="AlphaFoldDB" id="A0A1M6AP07"/>
<dbReference type="PANTHER" id="PTHR43156:SF2">
    <property type="entry name" value="STAGE II SPORULATION PROTEIN E"/>
    <property type="match status" value="1"/>
</dbReference>
<sequence>MKPHCGIETAVASMARDGHLRSFTELPAMVARQAARAGLADVLIYLADRQQRVLREATGRGEDGHRRGREVRVDGTVAGLAYIRGVPVRIGAEDRYWLPLLDGTERLGVLHVAFPDGADLDAARTLASMVGLLIVDKRSNSDAYARLIRTRPMSVASEMQWTLMPPSTFSNERVTISAVTEPAYDNAGDSFDYALGGEGISLAIFDAMGHDNAAGLLANLAVGAYRNQRRRGTDLETMPRAVEAILTEEWVRSRFTTALMCELDTRTGVLSWVDCGHLPPVLIRGGRARELPCDPSHPLGMDLGLPVTVCREPLEPGDRVLLYTDGITEARDARGREFGLERFADFILRGETSRLPVPETLRRLTQAVLAHHHGRLTDDATVMVCEWHG</sequence>
<dbReference type="OrthoDB" id="4935951at2"/>
<keyword evidence="4" id="KW-1185">Reference proteome</keyword>
<dbReference type="PANTHER" id="PTHR43156">
    <property type="entry name" value="STAGE II SPORULATION PROTEIN E-RELATED"/>
    <property type="match status" value="1"/>
</dbReference>
<dbReference type="InterPro" id="IPR036457">
    <property type="entry name" value="PPM-type-like_dom_sf"/>
</dbReference>
<dbReference type="Pfam" id="PF07228">
    <property type="entry name" value="SpoIIE"/>
    <property type="match status" value="1"/>
</dbReference>
<dbReference type="Gene3D" id="3.60.40.10">
    <property type="entry name" value="PPM-type phosphatase domain"/>
    <property type="match status" value="1"/>
</dbReference>
<evidence type="ECO:0000259" key="2">
    <source>
        <dbReference type="SMART" id="SM00331"/>
    </source>
</evidence>
<protein>
    <submittedName>
        <fullName evidence="3">Stage II sporulation protein E (SpoIIE)</fullName>
    </submittedName>
</protein>
<dbReference type="SUPFAM" id="SSF81606">
    <property type="entry name" value="PP2C-like"/>
    <property type="match status" value="1"/>
</dbReference>
<proteinExistence type="predicted"/>
<dbReference type="InterPro" id="IPR001932">
    <property type="entry name" value="PPM-type_phosphatase-like_dom"/>
</dbReference>
<gene>
    <name evidence="3" type="ORF">SAMN05421803_10160</name>
</gene>
<dbReference type="GO" id="GO:0016791">
    <property type="term" value="F:phosphatase activity"/>
    <property type="evidence" value="ECO:0007669"/>
    <property type="project" value="TreeGrafter"/>
</dbReference>
<evidence type="ECO:0000256" key="1">
    <source>
        <dbReference type="ARBA" id="ARBA00022801"/>
    </source>
</evidence>
<dbReference type="EMBL" id="FQZK01000001">
    <property type="protein sequence ID" value="SHI38216.1"/>
    <property type="molecule type" value="Genomic_DNA"/>
</dbReference>
<dbReference type="STRING" id="758803.SAMN05421803_10160"/>
<accession>A0A1M6AP07</accession>
<keyword evidence="1" id="KW-0378">Hydrolase</keyword>
<evidence type="ECO:0000313" key="3">
    <source>
        <dbReference type="EMBL" id="SHI38216.1"/>
    </source>
</evidence>
<name>A0A1M6AP07_9ACTN</name>
<dbReference type="RefSeq" id="WP_073373725.1">
    <property type="nucleotide sequence ID" value="NZ_FQZK01000001.1"/>
</dbReference>
<evidence type="ECO:0000313" key="4">
    <source>
        <dbReference type="Proteomes" id="UP000184452"/>
    </source>
</evidence>
<feature type="domain" description="PPM-type phosphatase" evidence="2">
    <location>
        <begin position="171"/>
        <end position="387"/>
    </location>
</feature>
<dbReference type="Proteomes" id="UP000184452">
    <property type="component" value="Unassembled WGS sequence"/>
</dbReference>
<dbReference type="SMART" id="SM00331">
    <property type="entry name" value="PP2C_SIG"/>
    <property type="match status" value="1"/>
</dbReference>